<gene>
    <name evidence="8" type="ORF">GPECTOR_19g266</name>
</gene>
<feature type="region of interest" description="Disordered" evidence="6">
    <location>
        <begin position="125"/>
        <end position="247"/>
    </location>
</feature>
<dbReference type="Proteomes" id="UP000075714">
    <property type="component" value="Unassembled WGS sequence"/>
</dbReference>
<name>A0A150GJD1_GONPE</name>
<dbReference type="STRING" id="33097.A0A150GJD1"/>
<sequence length="536" mass="57108">MIAGRSLSSPTACVRACNDDPPPRPQQGVHTNLPLSRYTAVLPSLEALSLEEVVAAVQRQAQSFRWRATILVPGCYQMTLGHYDQEAEAGAAYDRAAVRLRGAAALLNFPLWDYAAELAEHHAVEQGAQQRSDPVLKSLSLNGPDRCNRPGERGGGGLADDRGDEDSDSGDVSSSENGSGSGSDGESEEQEEERDEEGADEEETEEGSDDGSEQEEGEEDGDCGGSDSPEARRDFPRGGRGVGLERSRGGNRWKLRMYVPSVGRLLYLGTYDTREQAQEVADVLAIKVAGPEGPKHDLFLPASHYQNLRPALSRLTLDEILGALRSRSERRNGKPGSSQYRGVSFMKSANRWCVSLSVRGFKGVRLATVREERDAALAYDRGAVRLHGCAAVTNFPMADYATELAEYHARQQALRTSDPSHPMWVIVEPGPDLVAWLRSGFDAFPELASDPAAVAGKQLAERDLANGGAALAGSAASAAVRAVAASARSPLEAIVAVAAAKAAAAEAPGDGPLRGSPLETMQRGQGRGVKRPAPDT</sequence>
<feature type="domain" description="AP2/ERF" evidence="7">
    <location>
        <begin position="37"/>
        <end position="110"/>
    </location>
</feature>
<feature type="compositionally biased region" description="Acidic residues" evidence="6">
    <location>
        <begin position="185"/>
        <end position="222"/>
    </location>
</feature>
<evidence type="ECO:0000313" key="8">
    <source>
        <dbReference type="EMBL" id="KXZ49815.1"/>
    </source>
</evidence>
<dbReference type="GO" id="GO:0003677">
    <property type="term" value="F:DNA binding"/>
    <property type="evidence" value="ECO:0007669"/>
    <property type="project" value="UniProtKB-KW"/>
</dbReference>
<dbReference type="SUPFAM" id="SSF54171">
    <property type="entry name" value="DNA-binding domain"/>
    <property type="match status" value="2"/>
</dbReference>
<dbReference type="Gene3D" id="3.30.730.10">
    <property type="entry name" value="AP2/ERF domain"/>
    <property type="match status" value="3"/>
</dbReference>
<reference evidence="9" key="1">
    <citation type="journal article" date="2016" name="Nat. Commun.">
        <title>The Gonium pectorale genome demonstrates co-option of cell cycle regulation during the evolution of multicellularity.</title>
        <authorList>
            <person name="Hanschen E.R."/>
            <person name="Marriage T.N."/>
            <person name="Ferris P.J."/>
            <person name="Hamaji T."/>
            <person name="Toyoda A."/>
            <person name="Fujiyama A."/>
            <person name="Neme R."/>
            <person name="Noguchi H."/>
            <person name="Minakuchi Y."/>
            <person name="Suzuki M."/>
            <person name="Kawai-Toyooka H."/>
            <person name="Smith D.R."/>
            <person name="Sparks H."/>
            <person name="Anderson J."/>
            <person name="Bakaric R."/>
            <person name="Luria V."/>
            <person name="Karger A."/>
            <person name="Kirschner M.W."/>
            <person name="Durand P.M."/>
            <person name="Michod R.E."/>
            <person name="Nozaki H."/>
            <person name="Olson B.J."/>
        </authorList>
    </citation>
    <scope>NUCLEOTIDE SEQUENCE [LARGE SCALE GENOMIC DNA]</scope>
    <source>
        <strain evidence="9">NIES-2863</strain>
    </source>
</reference>
<protein>
    <recommendedName>
        <fullName evidence="7">AP2/ERF domain-containing protein</fullName>
    </recommendedName>
</protein>
<evidence type="ECO:0000256" key="3">
    <source>
        <dbReference type="ARBA" id="ARBA00023125"/>
    </source>
</evidence>
<keyword evidence="9" id="KW-1185">Reference proteome</keyword>
<proteinExistence type="predicted"/>
<dbReference type="InterPro" id="IPR016177">
    <property type="entry name" value="DNA-bd_dom_sf"/>
</dbReference>
<evidence type="ECO:0000256" key="4">
    <source>
        <dbReference type="ARBA" id="ARBA00023163"/>
    </source>
</evidence>
<feature type="region of interest" description="Disordered" evidence="6">
    <location>
        <begin position="505"/>
        <end position="536"/>
    </location>
</feature>
<feature type="domain" description="AP2/ERF" evidence="7">
    <location>
        <begin position="238"/>
        <end position="301"/>
    </location>
</feature>
<dbReference type="OrthoDB" id="207175at2759"/>
<keyword evidence="3" id="KW-0238">DNA-binding</keyword>
<dbReference type="GO" id="GO:0003700">
    <property type="term" value="F:DNA-binding transcription factor activity"/>
    <property type="evidence" value="ECO:0007669"/>
    <property type="project" value="InterPro"/>
</dbReference>
<keyword evidence="5" id="KW-0539">Nucleus</keyword>
<dbReference type="PROSITE" id="PS51032">
    <property type="entry name" value="AP2_ERF"/>
    <property type="match status" value="3"/>
</dbReference>
<feature type="domain" description="AP2/ERF" evidence="7">
    <location>
        <begin position="339"/>
        <end position="396"/>
    </location>
</feature>
<evidence type="ECO:0000256" key="1">
    <source>
        <dbReference type="ARBA" id="ARBA00004123"/>
    </source>
</evidence>
<dbReference type="PANTHER" id="PTHR32467:SF90">
    <property type="entry name" value="AP2-LIKE ETHYLENE-RESPONSIVE TRANSCRIPTION FACTOR AIL1"/>
    <property type="match status" value="1"/>
</dbReference>
<dbReference type="GO" id="GO:0005634">
    <property type="term" value="C:nucleus"/>
    <property type="evidence" value="ECO:0007669"/>
    <property type="project" value="UniProtKB-SubCell"/>
</dbReference>
<keyword evidence="2" id="KW-0805">Transcription regulation</keyword>
<evidence type="ECO:0000256" key="6">
    <source>
        <dbReference type="SAM" id="MobiDB-lite"/>
    </source>
</evidence>
<evidence type="ECO:0000256" key="5">
    <source>
        <dbReference type="ARBA" id="ARBA00023242"/>
    </source>
</evidence>
<dbReference type="InterPro" id="IPR036955">
    <property type="entry name" value="AP2/ERF_dom_sf"/>
</dbReference>
<organism evidence="8 9">
    <name type="scientific">Gonium pectorale</name>
    <name type="common">Green alga</name>
    <dbReference type="NCBI Taxonomy" id="33097"/>
    <lineage>
        <taxon>Eukaryota</taxon>
        <taxon>Viridiplantae</taxon>
        <taxon>Chlorophyta</taxon>
        <taxon>core chlorophytes</taxon>
        <taxon>Chlorophyceae</taxon>
        <taxon>CS clade</taxon>
        <taxon>Chlamydomonadales</taxon>
        <taxon>Volvocaceae</taxon>
        <taxon>Gonium</taxon>
    </lineage>
</organism>
<feature type="compositionally biased region" description="Basic and acidic residues" evidence="6">
    <location>
        <begin position="229"/>
        <end position="247"/>
    </location>
</feature>
<comment type="caution">
    <text evidence="8">The sequence shown here is derived from an EMBL/GenBank/DDBJ whole genome shotgun (WGS) entry which is preliminary data.</text>
</comment>
<keyword evidence="4" id="KW-0804">Transcription</keyword>
<evidence type="ECO:0000259" key="7">
    <source>
        <dbReference type="PROSITE" id="PS51032"/>
    </source>
</evidence>
<dbReference type="InterPro" id="IPR001471">
    <property type="entry name" value="AP2/ERF_dom"/>
</dbReference>
<evidence type="ECO:0000256" key="2">
    <source>
        <dbReference type="ARBA" id="ARBA00023015"/>
    </source>
</evidence>
<evidence type="ECO:0000313" key="9">
    <source>
        <dbReference type="Proteomes" id="UP000075714"/>
    </source>
</evidence>
<dbReference type="AlphaFoldDB" id="A0A150GJD1"/>
<dbReference type="PANTHER" id="PTHR32467">
    <property type="entry name" value="AP2-LIKE ETHYLENE-RESPONSIVE TRANSCRIPTION FACTOR"/>
    <property type="match status" value="1"/>
</dbReference>
<accession>A0A150GJD1</accession>
<comment type="subcellular location">
    <subcellularLocation>
        <location evidence="1">Nucleus</location>
    </subcellularLocation>
</comment>
<dbReference type="SMART" id="SM00380">
    <property type="entry name" value="AP2"/>
    <property type="match status" value="3"/>
</dbReference>
<dbReference type="EMBL" id="LSYV01000020">
    <property type="protein sequence ID" value="KXZ49815.1"/>
    <property type="molecule type" value="Genomic_DNA"/>
</dbReference>